<proteinExistence type="predicted"/>
<keyword evidence="3" id="KW-1185">Reference proteome</keyword>
<dbReference type="Gramene" id="OIT38390">
    <property type="protein sequence ID" value="OIT38390"/>
    <property type="gene ID" value="A4A49_29703"/>
</dbReference>
<keyword evidence="1" id="KW-0472">Membrane</keyword>
<evidence type="ECO:0000313" key="3">
    <source>
        <dbReference type="Proteomes" id="UP000187609"/>
    </source>
</evidence>
<accession>A0A314L9P3</accession>
<evidence type="ECO:0000313" key="2">
    <source>
        <dbReference type="EMBL" id="OIT38390.1"/>
    </source>
</evidence>
<dbReference type="Proteomes" id="UP000187609">
    <property type="component" value="Unassembled WGS sequence"/>
</dbReference>
<protein>
    <submittedName>
        <fullName evidence="2">Uncharacterized protein</fullName>
    </submittedName>
</protein>
<organism evidence="2 3">
    <name type="scientific">Nicotiana attenuata</name>
    <name type="common">Coyote tobacco</name>
    <dbReference type="NCBI Taxonomy" id="49451"/>
    <lineage>
        <taxon>Eukaryota</taxon>
        <taxon>Viridiplantae</taxon>
        <taxon>Streptophyta</taxon>
        <taxon>Embryophyta</taxon>
        <taxon>Tracheophyta</taxon>
        <taxon>Spermatophyta</taxon>
        <taxon>Magnoliopsida</taxon>
        <taxon>eudicotyledons</taxon>
        <taxon>Gunneridae</taxon>
        <taxon>Pentapetalae</taxon>
        <taxon>asterids</taxon>
        <taxon>lamiids</taxon>
        <taxon>Solanales</taxon>
        <taxon>Solanaceae</taxon>
        <taxon>Nicotianoideae</taxon>
        <taxon>Nicotianeae</taxon>
        <taxon>Nicotiana</taxon>
    </lineage>
</organism>
<name>A0A314L9P3_NICAT</name>
<dbReference type="AlphaFoldDB" id="A0A314L9P3"/>
<dbReference type="EMBL" id="MJEQ01000209">
    <property type="protein sequence ID" value="OIT38390.1"/>
    <property type="molecule type" value="Genomic_DNA"/>
</dbReference>
<keyword evidence="1" id="KW-0812">Transmembrane</keyword>
<evidence type="ECO:0000256" key="1">
    <source>
        <dbReference type="SAM" id="Phobius"/>
    </source>
</evidence>
<reference evidence="2" key="1">
    <citation type="submission" date="2016-11" db="EMBL/GenBank/DDBJ databases">
        <title>The genome of Nicotiana attenuata.</title>
        <authorList>
            <person name="Xu S."/>
            <person name="Brockmoeller T."/>
            <person name="Gaquerel E."/>
            <person name="Navarro A."/>
            <person name="Kuhl H."/>
            <person name="Gase K."/>
            <person name="Ling Z."/>
            <person name="Zhou W."/>
            <person name="Kreitzer C."/>
            <person name="Stanke M."/>
            <person name="Tang H."/>
            <person name="Lyons E."/>
            <person name="Pandey P."/>
            <person name="Pandey S.P."/>
            <person name="Timmermann B."/>
            <person name="Baldwin I.T."/>
        </authorList>
    </citation>
    <scope>NUCLEOTIDE SEQUENCE [LARGE SCALE GENOMIC DNA]</scope>
    <source>
        <strain evidence="2">UT</strain>
    </source>
</reference>
<feature type="transmembrane region" description="Helical" evidence="1">
    <location>
        <begin position="6"/>
        <end position="30"/>
    </location>
</feature>
<keyword evidence="1" id="KW-1133">Transmembrane helix</keyword>
<gene>
    <name evidence="2" type="ORF">A4A49_29703</name>
</gene>
<comment type="caution">
    <text evidence="2">The sequence shown here is derived from an EMBL/GenBank/DDBJ whole genome shotgun (WGS) entry which is preliminary data.</text>
</comment>
<sequence>MVDLSFAISWGGISLVVLWILKLFFCFCVLQRLLKLAATAGFSLCLRKGKSEPPKYLFCVQRTRIFMELGGRLRFVKGGYSLSLKFNLANEFSYTFSYKEKV</sequence>